<sequence length="293" mass="35436">MTCLFSIAVHEEYDCVLDMIQNLNYYVPECYIILHIKQDFVFDVKNFSKFSNVFINPEKFMTGYVDGSLLYVHLSNFLLAEKLSLKYQYFSIFGSNQLFVKKGYENYIKQYDCSKAQICTQKDLYGKMNYQYTRFFYDSSFPYIPKNHSFWCAPEGTFYKYNLLLEFIEKSNILDYYNINKKFYLKNNFKYREFLRDLSKLFSKLKLLFLFPKVLLKYTYANEEIFFPNINQLSKNSNFGDNTCYINWENNLNISITDIKNIRENNSHFFSVKRVDRKYNDPIRKYIRETSTY</sequence>
<reference evidence="1 2" key="1">
    <citation type="submission" date="2013-10" db="EMBL/GenBank/DDBJ databases">
        <title>The Genome Sequence of Acinetobacter lwoffii NIPH 512.</title>
        <authorList>
            <consortium name="The Broad Institute Genomics Platform"/>
            <consortium name="The Broad Institute Genome Sequencing Center for Infectious Disease"/>
            <person name="Cerqueira G."/>
            <person name="Feldgarden M."/>
            <person name="Courvalin P."/>
            <person name="Grillot-Courvalin C."/>
            <person name="Clermont D."/>
            <person name="Rocha E."/>
            <person name="Yoon E.-J."/>
            <person name="Nemec A."/>
            <person name="Young S.K."/>
            <person name="Zeng Q."/>
            <person name="Gargeya S."/>
            <person name="Fitzgerald M."/>
            <person name="Abouelleil A."/>
            <person name="Alvarado L."/>
            <person name="Berlin A.M."/>
            <person name="Chapman S.B."/>
            <person name="Gainer-Dewar J."/>
            <person name="Goldberg J."/>
            <person name="Gnerre S."/>
            <person name="Griggs A."/>
            <person name="Gujja S."/>
            <person name="Hansen M."/>
            <person name="Howarth C."/>
            <person name="Imamovic A."/>
            <person name="Ireland A."/>
            <person name="Larimer J."/>
            <person name="McCowan C."/>
            <person name="Murphy C."/>
            <person name="Pearson M."/>
            <person name="Poon T.W."/>
            <person name="Priest M."/>
            <person name="Roberts A."/>
            <person name="Saif S."/>
            <person name="Shea T."/>
            <person name="Sykes S."/>
            <person name="Wortman J."/>
            <person name="Nusbaum C."/>
            <person name="Birren B."/>
        </authorList>
    </citation>
    <scope>NUCLEOTIDE SEQUENCE [LARGE SCALE GENOMIC DNA]</scope>
    <source>
        <strain evidence="1 2">NIPH 512</strain>
    </source>
</reference>
<accession>A0ABP2ZHL0</accession>
<dbReference type="Proteomes" id="UP000018465">
    <property type="component" value="Unassembled WGS sequence"/>
</dbReference>
<proteinExistence type="predicted"/>
<organism evidence="1 2">
    <name type="scientific">Acinetobacter lwoffii NCTC 5866 = CIP 64.10 = NIPH 512</name>
    <dbReference type="NCBI Taxonomy" id="981327"/>
    <lineage>
        <taxon>Bacteria</taxon>
        <taxon>Pseudomonadati</taxon>
        <taxon>Pseudomonadota</taxon>
        <taxon>Gammaproteobacteria</taxon>
        <taxon>Moraxellales</taxon>
        <taxon>Moraxellaceae</taxon>
        <taxon>Acinetobacter</taxon>
    </lineage>
</organism>
<comment type="caution">
    <text evidence="1">The sequence shown here is derived from an EMBL/GenBank/DDBJ whole genome shotgun (WGS) entry which is preliminary data.</text>
</comment>
<evidence type="ECO:0008006" key="3">
    <source>
        <dbReference type="Google" id="ProtNLM"/>
    </source>
</evidence>
<dbReference type="EMBL" id="AYHO01000005">
    <property type="protein sequence ID" value="ESJ94575.1"/>
    <property type="molecule type" value="Genomic_DNA"/>
</dbReference>
<gene>
    <name evidence="1" type="ORF">P800_02668</name>
</gene>
<name>A0ABP2ZHL0_ACILW</name>
<evidence type="ECO:0000313" key="2">
    <source>
        <dbReference type="Proteomes" id="UP000018465"/>
    </source>
</evidence>
<evidence type="ECO:0000313" key="1">
    <source>
        <dbReference type="EMBL" id="ESJ94575.1"/>
    </source>
</evidence>
<keyword evidence="2" id="KW-1185">Reference proteome</keyword>
<protein>
    <recommendedName>
        <fullName evidence="3">Core-2/I-Branching enzyme</fullName>
    </recommendedName>
</protein>